<dbReference type="CDD" id="cd11296">
    <property type="entry name" value="O-FucT_like"/>
    <property type="match status" value="1"/>
</dbReference>
<reference evidence="1" key="1">
    <citation type="submission" date="2021-03" db="EMBL/GenBank/DDBJ databases">
        <title>Evolutionary innovations through gain and loss of genes in the ectomycorrhizal Boletales.</title>
        <authorList>
            <person name="Wu G."/>
            <person name="Miyauchi S."/>
            <person name="Morin E."/>
            <person name="Yang Z.-L."/>
            <person name="Xu J."/>
            <person name="Martin F.M."/>
        </authorList>
    </citation>
    <scope>NUCLEOTIDE SEQUENCE</scope>
    <source>
        <strain evidence="1">BR01</strain>
    </source>
</reference>
<dbReference type="EMBL" id="JAGFBS010000005">
    <property type="protein sequence ID" value="KAG6379179.1"/>
    <property type="molecule type" value="Genomic_DNA"/>
</dbReference>
<protein>
    <submittedName>
        <fullName evidence="1">Uncharacterized protein</fullName>
    </submittedName>
</protein>
<dbReference type="Gene3D" id="3.40.50.11350">
    <property type="match status" value="1"/>
</dbReference>
<name>A0A8I2YTT9_9AGAM</name>
<sequence>MFKLAKNGPASFTLLAVAVLTGVLGGYMLASPPRNAELCNFPFDTPSTPTDHVYPETPSSQITPQPAQGSLLVPVSDDLDLEALRSIVAGTRGYYTRDYSLGLGWNNMRYIIETAVHHGSLLNRTVVIPSHIYARSCEYENAVCAAHAHMINRGDAINSDEWRNLPEEQQMGWKVPMSVMLNLTHLRRSHPVITVAEYLRLHDLSPELELSNGQWDTQKFHQNPSVDDTQGKPPSLHVIENGWYDPQDLNRVDGLTEEMKSRGQWDSLLGDPAKDEHGGWPSPIRSNAYLALEQALSGRQHVLEFDRARSVLQSNGIRGVTSDEGLIQVLNDNGWEVLYTFDGALGMDYVKNVVGPIKQVAPRDSIRGFVDDYYDFTEDVLLLRGEIHYERKPASLRFTSTPARDAFARLVLYQLSHIDSVMELSAVMARRMQERVGGRMWMGAHMRRGDFVRYNWAMQPDFGDHLQRIHDRLDAGRDILQSITAESLATYAIPDVVVNPELIRHHLSQKDDSIYIATDERDPGNLAYLRDHGVIRAPDLITIEDRRRFGWPLLITDVLGIVEQDLLARATFFYAHALSSVGGGVINIRAASGADPRTARVD</sequence>
<gene>
    <name evidence="1" type="ORF">JVT61DRAFT_11621</name>
</gene>
<evidence type="ECO:0000313" key="1">
    <source>
        <dbReference type="EMBL" id="KAG6379179.1"/>
    </source>
</evidence>
<proteinExistence type="predicted"/>
<dbReference type="Proteomes" id="UP000683000">
    <property type="component" value="Unassembled WGS sequence"/>
</dbReference>
<evidence type="ECO:0000313" key="2">
    <source>
        <dbReference type="Proteomes" id="UP000683000"/>
    </source>
</evidence>
<comment type="caution">
    <text evidence="1">The sequence shown here is derived from an EMBL/GenBank/DDBJ whole genome shotgun (WGS) entry which is preliminary data.</text>
</comment>
<dbReference type="AlphaFoldDB" id="A0A8I2YTT9"/>
<accession>A0A8I2YTT9</accession>
<keyword evidence="2" id="KW-1185">Reference proteome</keyword>
<dbReference type="OrthoDB" id="3345970at2759"/>
<organism evidence="1 2">
    <name type="scientific">Boletus reticuloceps</name>
    <dbReference type="NCBI Taxonomy" id="495285"/>
    <lineage>
        <taxon>Eukaryota</taxon>
        <taxon>Fungi</taxon>
        <taxon>Dikarya</taxon>
        <taxon>Basidiomycota</taxon>
        <taxon>Agaricomycotina</taxon>
        <taxon>Agaricomycetes</taxon>
        <taxon>Agaricomycetidae</taxon>
        <taxon>Boletales</taxon>
        <taxon>Boletineae</taxon>
        <taxon>Boletaceae</taxon>
        <taxon>Boletoideae</taxon>
        <taxon>Boletus</taxon>
    </lineage>
</organism>